<keyword evidence="7" id="KW-0472">Membrane</keyword>
<reference evidence="8" key="1">
    <citation type="journal article" date="2014" name="Nat. Commun.">
        <title>The rainbow trout genome provides novel insights into evolution after whole-genome duplication in vertebrates.</title>
        <authorList>
            <person name="Berthelot C."/>
            <person name="Brunet F."/>
            <person name="Chalopin D."/>
            <person name="Juanchich A."/>
            <person name="Bernard M."/>
            <person name="Noel B."/>
            <person name="Bento P."/>
            <person name="Da Silva C."/>
            <person name="Labadie K."/>
            <person name="Alberti A."/>
            <person name="Aury J.M."/>
            <person name="Louis A."/>
            <person name="Dehais P."/>
            <person name="Bardou P."/>
            <person name="Montfort J."/>
            <person name="Klopp C."/>
            <person name="Cabau C."/>
            <person name="Gaspin C."/>
            <person name="Thorgaard G.H."/>
            <person name="Boussaha M."/>
            <person name="Quillet E."/>
            <person name="Guyomard R."/>
            <person name="Galiana D."/>
            <person name="Bobe J."/>
            <person name="Volff J.N."/>
            <person name="Genet C."/>
            <person name="Wincker P."/>
            <person name="Jaillon O."/>
            <person name="Roest Crollius H."/>
            <person name="Guiguen Y."/>
        </authorList>
    </citation>
    <scope>NUCLEOTIDE SEQUENCE [LARGE SCALE GENOMIC DNA]</scope>
</reference>
<evidence type="ECO:0000256" key="7">
    <source>
        <dbReference type="SAM" id="Phobius"/>
    </source>
</evidence>
<evidence type="ECO:0000256" key="6">
    <source>
        <dbReference type="ARBA" id="ARBA00023201"/>
    </source>
</evidence>
<sequence length="128" mass="13588">MALDVGGLVAVVVFYVLILAIGIWASRKSKKEEEKCVGSKSEVNMIGGRNINVLVGVFTMTATWVGGGYIMGTAEAVYSPSQGLIWALGPLAYLITFLLGKKHEESLSAVSCIASIRRNYTPSTNSGS</sequence>
<dbReference type="GO" id="GO:0008292">
    <property type="term" value="P:acetylcholine biosynthetic process"/>
    <property type="evidence" value="ECO:0007669"/>
    <property type="project" value="TreeGrafter"/>
</dbReference>
<evidence type="ECO:0000313" key="8">
    <source>
        <dbReference type="EMBL" id="CDQ95541.1"/>
    </source>
</evidence>
<evidence type="ECO:0000256" key="5">
    <source>
        <dbReference type="ARBA" id="ARBA00023180"/>
    </source>
</evidence>
<dbReference type="PANTHER" id="PTHR45897">
    <property type="entry name" value="HIGH-AFFINITY CHOLINE TRANSPORTER 1"/>
    <property type="match status" value="1"/>
</dbReference>
<dbReference type="EMBL" id="FR921518">
    <property type="protein sequence ID" value="CDQ95541.1"/>
    <property type="molecule type" value="Genomic_DNA"/>
</dbReference>
<evidence type="ECO:0000256" key="4">
    <source>
        <dbReference type="ARBA" id="ARBA00023065"/>
    </source>
</evidence>
<keyword evidence="7" id="KW-0812">Transmembrane</keyword>
<keyword evidence="7" id="KW-1133">Transmembrane helix</keyword>
<evidence type="ECO:0000256" key="1">
    <source>
        <dbReference type="ARBA" id="ARBA00022448"/>
    </source>
</evidence>
<organism evidence="8 9">
    <name type="scientific">Oncorhynchus mykiss</name>
    <name type="common">Rainbow trout</name>
    <name type="synonym">Salmo gairdneri</name>
    <dbReference type="NCBI Taxonomy" id="8022"/>
    <lineage>
        <taxon>Eukaryota</taxon>
        <taxon>Metazoa</taxon>
        <taxon>Chordata</taxon>
        <taxon>Craniata</taxon>
        <taxon>Vertebrata</taxon>
        <taxon>Euteleostomi</taxon>
        <taxon>Actinopterygii</taxon>
        <taxon>Neopterygii</taxon>
        <taxon>Teleostei</taxon>
        <taxon>Protacanthopterygii</taxon>
        <taxon>Salmoniformes</taxon>
        <taxon>Salmonidae</taxon>
        <taxon>Salmoninae</taxon>
        <taxon>Oncorhynchus</taxon>
    </lineage>
</organism>
<feature type="transmembrane region" description="Helical" evidence="7">
    <location>
        <begin position="6"/>
        <end position="25"/>
    </location>
</feature>
<keyword evidence="5" id="KW-0325">Glycoprotein</keyword>
<dbReference type="InterPro" id="IPR052244">
    <property type="entry name" value="Choline_transporter"/>
</dbReference>
<keyword evidence="3" id="KW-0915">Sodium</keyword>
<reference evidence="8" key="2">
    <citation type="submission" date="2014-03" db="EMBL/GenBank/DDBJ databases">
        <authorList>
            <person name="Genoscope - CEA"/>
        </authorList>
    </citation>
    <scope>NUCLEOTIDE SEQUENCE</scope>
</reference>
<dbReference type="PROSITE" id="PS50283">
    <property type="entry name" value="NA_SOLUT_SYMP_3"/>
    <property type="match status" value="1"/>
</dbReference>
<dbReference type="GO" id="GO:0005886">
    <property type="term" value="C:plasma membrane"/>
    <property type="evidence" value="ECO:0007669"/>
    <property type="project" value="TreeGrafter"/>
</dbReference>
<keyword evidence="1" id="KW-0813">Transport</keyword>
<dbReference type="AlphaFoldDB" id="A0A060YUV2"/>
<keyword evidence="4" id="KW-0406">Ion transport</keyword>
<evidence type="ECO:0000313" key="9">
    <source>
        <dbReference type="Proteomes" id="UP000193380"/>
    </source>
</evidence>
<proteinExistence type="predicted"/>
<dbReference type="GO" id="GO:0005307">
    <property type="term" value="F:choline:sodium symporter activity"/>
    <property type="evidence" value="ECO:0007669"/>
    <property type="project" value="TreeGrafter"/>
</dbReference>
<name>A0A060YUV2_ONCMY</name>
<keyword evidence="6" id="KW-0739">Sodium transport</keyword>
<accession>A0A060YUV2</accession>
<evidence type="ECO:0000256" key="2">
    <source>
        <dbReference type="ARBA" id="ARBA00022847"/>
    </source>
</evidence>
<gene>
    <name evidence="8" type="ORF">GSONMT00009353001</name>
</gene>
<dbReference type="InterPro" id="IPR001734">
    <property type="entry name" value="Na/solute_symporter"/>
</dbReference>
<dbReference type="PaxDb" id="8022-A0A060YUV2"/>
<keyword evidence="2" id="KW-0769">Symport</keyword>
<protein>
    <recommendedName>
        <fullName evidence="10">High-affinity choline transporter 1-like</fullName>
    </recommendedName>
</protein>
<evidence type="ECO:0008006" key="10">
    <source>
        <dbReference type="Google" id="ProtNLM"/>
    </source>
</evidence>
<dbReference type="STRING" id="8022.A0A060YUV2"/>
<feature type="transmembrane region" description="Helical" evidence="7">
    <location>
        <begin position="51"/>
        <end position="71"/>
    </location>
</feature>
<dbReference type="PANTHER" id="PTHR45897:SF5">
    <property type="entry name" value="HIGH AFFINITY CHOLINE TRANSPORTER 1"/>
    <property type="match status" value="1"/>
</dbReference>
<feature type="transmembrane region" description="Helical" evidence="7">
    <location>
        <begin position="83"/>
        <end position="100"/>
    </location>
</feature>
<dbReference type="Proteomes" id="UP000193380">
    <property type="component" value="Unassembled WGS sequence"/>
</dbReference>
<evidence type="ECO:0000256" key="3">
    <source>
        <dbReference type="ARBA" id="ARBA00023053"/>
    </source>
</evidence>